<accession>A0A3R7DEV4</accession>
<reference evidence="2 3" key="1">
    <citation type="submission" date="2018-09" db="EMBL/GenBank/DDBJ databases">
        <title>Genomic Encyclopedia of Archaeal and Bacterial Type Strains, Phase II (KMG-II): from individual species to whole genera.</title>
        <authorList>
            <person name="Goeker M."/>
        </authorList>
    </citation>
    <scope>NUCLEOTIDE SEQUENCE [LARGE SCALE GENOMIC DNA]</scope>
    <source>
        <strain evidence="2 3">DSM 13151</strain>
    </source>
</reference>
<feature type="compositionally biased region" description="Acidic residues" evidence="1">
    <location>
        <begin position="7"/>
        <end position="16"/>
    </location>
</feature>
<organism evidence="2 3">
    <name type="scientific">Halopiger aswanensis</name>
    <dbReference type="NCBI Taxonomy" id="148449"/>
    <lineage>
        <taxon>Archaea</taxon>
        <taxon>Methanobacteriati</taxon>
        <taxon>Methanobacteriota</taxon>
        <taxon>Stenosarchaea group</taxon>
        <taxon>Halobacteria</taxon>
        <taxon>Halobacteriales</taxon>
        <taxon>Natrialbaceae</taxon>
        <taxon>Halopiger</taxon>
    </lineage>
</organism>
<feature type="region of interest" description="Disordered" evidence="1">
    <location>
        <begin position="1"/>
        <end position="33"/>
    </location>
</feature>
<name>A0A3R7DEV4_9EURY</name>
<protein>
    <submittedName>
        <fullName evidence="2">Uncharacterized protein</fullName>
    </submittedName>
</protein>
<evidence type="ECO:0000313" key="2">
    <source>
        <dbReference type="EMBL" id="RKD97435.1"/>
    </source>
</evidence>
<evidence type="ECO:0000313" key="3">
    <source>
        <dbReference type="Proteomes" id="UP000283805"/>
    </source>
</evidence>
<dbReference type="RefSeq" id="WP_120242971.1">
    <property type="nucleotide sequence ID" value="NZ_RAPO01000001.1"/>
</dbReference>
<comment type="caution">
    <text evidence="2">The sequence shown here is derived from an EMBL/GenBank/DDBJ whole genome shotgun (WGS) entry which is preliminary data.</text>
</comment>
<evidence type="ECO:0000256" key="1">
    <source>
        <dbReference type="SAM" id="MobiDB-lite"/>
    </source>
</evidence>
<sequence>MARNEATDVDAELDDASTERADGWNANAGPDAFEAAPATIIATDGTDGPDGKRESAFPNEVTIVGHGVPSSFEITVDGAIDAADTARETTVVSGTTVEGTVETGTVAFRFDGDLLDVTFVDREITGHSPAAAPNVHVDYGTAE</sequence>
<keyword evidence="3" id="KW-1185">Reference proteome</keyword>
<dbReference type="Proteomes" id="UP000283805">
    <property type="component" value="Unassembled WGS sequence"/>
</dbReference>
<dbReference type="EMBL" id="RAPO01000001">
    <property type="protein sequence ID" value="RKD97435.1"/>
    <property type="molecule type" value="Genomic_DNA"/>
</dbReference>
<proteinExistence type="predicted"/>
<gene>
    <name evidence="2" type="ORF">ATJ93_0421</name>
</gene>
<dbReference type="OrthoDB" id="168828at2157"/>
<dbReference type="AlphaFoldDB" id="A0A3R7DEV4"/>